<evidence type="ECO:0000313" key="2">
    <source>
        <dbReference type="EMBL" id="KAK0466530.1"/>
    </source>
</evidence>
<keyword evidence="1" id="KW-1133">Transmembrane helix</keyword>
<sequence length="178" mass="19987">MHLGWVLISLDDQTGLHIWQQEQESEAVMLERWLGTARAVLGFIVTLPMLELCQVFGFMLWVLVHLVPPNVAFPQCLLIVVALSFPQGHFKPLLIFTSIKGRSIASLSYIGYSIALFLKAMVSVTLKRSICNVAISGDPSEHTAVLMRILAWIIMCALYTMTVMDQEISLYPWLPDVP</sequence>
<feature type="transmembrane region" description="Helical" evidence="1">
    <location>
        <begin position="146"/>
        <end position="164"/>
    </location>
</feature>
<keyword evidence="3" id="KW-1185">Reference proteome</keyword>
<accession>A0AA39U3X6</accession>
<comment type="caution">
    <text evidence="2">The sequence shown here is derived from an EMBL/GenBank/DDBJ whole genome shotgun (WGS) entry which is preliminary data.</text>
</comment>
<dbReference type="EMBL" id="JAUEPR010000084">
    <property type="protein sequence ID" value="KAK0466530.1"/>
    <property type="molecule type" value="Genomic_DNA"/>
</dbReference>
<keyword evidence="1" id="KW-0472">Membrane</keyword>
<keyword evidence="1" id="KW-0812">Transmembrane</keyword>
<proteinExistence type="predicted"/>
<feature type="transmembrane region" description="Helical" evidence="1">
    <location>
        <begin position="39"/>
        <end position="64"/>
    </location>
</feature>
<dbReference type="AlphaFoldDB" id="A0AA39U3X6"/>
<dbReference type="Proteomes" id="UP001175227">
    <property type="component" value="Unassembled WGS sequence"/>
</dbReference>
<evidence type="ECO:0000256" key="1">
    <source>
        <dbReference type="SAM" id="Phobius"/>
    </source>
</evidence>
<name>A0AA39U3X6_9AGAR</name>
<gene>
    <name evidence="2" type="ORF">IW261DRAFT_1426873</name>
</gene>
<evidence type="ECO:0000313" key="3">
    <source>
        <dbReference type="Proteomes" id="UP001175227"/>
    </source>
</evidence>
<organism evidence="2 3">
    <name type="scientific">Armillaria novae-zelandiae</name>
    <dbReference type="NCBI Taxonomy" id="153914"/>
    <lineage>
        <taxon>Eukaryota</taxon>
        <taxon>Fungi</taxon>
        <taxon>Dikarya</taxon>
        <taxon>Basidiomycota</taxon>
        <taxon>Agaricomycotina</taxon>
        <taxon>Agaricomycetes</taxon>
        <taxon>Agaricomycetidae</taxon>
        <taxon>Agaricales</taxon>
        <taxon>Marasmiineae</taxon>
        <taxon>Physalacriaceae</taxon>
        <taxon>Armillaria</taxon>
    </lineage>
</organism>
<feature type="transmembrane region" description="Helical" evidence="1">
    <location>
        <begin position="107"/>
        <end position="126"/>
    </location>
</feature>
<reference evidence="2" key="1">
    <citation type="submission" date="2023-06" db="EMBL/GenBank/DDBJ databases">
        <authorList>
            <consortium name="Lawrence Berkeley National Laboratory"/>
            <person name="Ahrendt S."/>
            <person name="Sahu N."/>
            <person name="Indic B."/>
            <person name="Wong-Bajracharya J."/>
            <person name="Merenyi Z."/>
            <person name="Ke H.-M."/>
            <person name="Monk M."/>
            <person name="Kocsube S."/>
            <person name="Drula E."/>
            <person name="Lipzen A."/>
            <person name="Balint B."/>
            <person name="Henrissat B."/>
            <person name="Andreopoulos B."/>
            <person name="Martin F.M."/>
            <person name="Harder C.B."/>
            <person name="Rigling D."/>
            <person name="Ford K.L."/>
            <person name="Foster G.D."/>
            <person name="Pangilinan J."/>
            <person name="Papanicolaou A."/>
            <person name="Barry K."/>
            <person name="LaButti K."/>
            <person name="Viragh M."/>
            <person name="Koriabine M."/>
            <person name="Yan M."/>
            <person name="Riley R."/>
            <person name="Champramary S."/>
            <person name="Plett K.L."/>
            <person name="Tsai I.J."/>
            <person name="Slot J."/>
            <person name="Sipos G."/>
            <person name="Plett J."/>
            <person name="Nagy L.G."/>
            <person name="Grigoriev I.V."/>
        </authorList>
    </citation>
    <scope>NUCLEOTIDE SEQUENCE</scope>
    <source>
        <strain evidence="2">ICMP 16352</strain>
    </source>
</reference>
<protein>
    <submittedName>
        <fullName evidence="2">Uncharacterized protein</fullName>
    </submittedName>
</protein>